<dbReference type="EMBL" id="JBJURJ010000015">
    <property type="protein sequence ID" value="MFM9330854.1"/>
    <property type="molecule type" value="Genomic_DNA"/>
</dbReference>
<keyword evidence="2" id="KW-1185">Reference proteome</keyword>
<evidence type="ECO:0000313" key="2">
    <source>
        <dbReference type="Proteomes" id="UP001631969"/>
    </source>
</evidence>
<dbReference type="EC" id="3.5.99.2" evidence="1"/>
<sequence>MTRFTDTLHDAAYTIWQASHQHPFLTELRDGTLATERFAFYMKQDYAYLKEYAKMFAYGSIKAKDLATMGLFAKLLDSTLNVEMELHRQYAERLGIPRQELEDTKPAPVTTAYTSYLLNAAAAGNLAELTAALLPCTWSYCEIGTAIAAHPGSLEHPFYGEWVEMYASEEFAKLNEWCMELMNQLAEGLPEGELALLTERFVTASRFEYLFWQMAYRMEEWPV</sequence>
<keyword evidence="1" id="KW-0378">Hydrolase</keyword>
<evidence type="ECO:0000313" key="1">
    <source>
        <dbReference type="EMBL" id="MFM9330854.1"/>
    </source>
</evidence>
<dbReference type="Proteomes" id="UP001631969">
    <property type="component" value="Unassembled WGS sequence"/>
</dbReference>
<name>A0ACC7P5J4_9BACL</name>
<reference evidence="1" key="1">
    <citation type="submission" date="2024-12" db="EMBL/GenBank/DDBJ databases">
        <authorList>
            <person name="Wu N."/>
        </authorList>
    </citation>
    <scope>NUCLEOTIDE SEQUENCE</scope>
    <source>
        <strain evidence="1">P15</strain>
    </source>
</reference>
<organism evidence="1 2">
    <name type="scientific">Paenibacillus mesotrionivorans</name>
    <dbReference type="NCBI Taxonomy" id="3160968"/>
    <lineage>
        <taxon>Bacteria</taxon>
        <taxon>Bacillati</taxon>
        <taxon>Bacillota</taxon>
        <taxon>Bacilli</taxon>
        <taxon>Bacillales</taxon>
        <taxon>Paenibacillaceae</taxon>
        <taxon>Paenibacillus</taxon>
    </lineage>
</organism>
<protein>
    <submittedName>
        <fullName evidence="1">Thiaminase II</fullName>
        <ecNumber evidence="1">3.5.99.2</ecNumber>
    </submittedName>
</protein>
<comment type="caution">
    <text evidence="1">The sequence shown here is derived from an EMBL/GenBank/DDBJ whole genome shotgun (WGS) entry which is preliminary data.</text>
</comment>
<gene>
    <name evidence="1" type="primary">tenA</name>
    <name evidence="1" type="ORF">ACI1P1_21420</name>
</gene>
<accession>A0ACC7P5J4</accession>
<proteinExistence type="predicted"/>